<sequence>MVRGYGDSGRRNLDTLELLALTGGLEATDPRDNIYVLASVFPDPGLVKGLLLMYTVPTAETYVDFARYMVNNSPFRHQLNILGCLDYMPEPGNGMSLPPWVPSWDVMLKHPAFRKWLCLVENNQVSAHLGVLYRSRMFDPEQDYHISVHQPLCDREAPITQGFVIDEVLAGSGDGNTPGIESFDAIHNPC</sequence>
<name>A0AA40C406_9PEZI</name>
<accession>A0AA40C406</accession>
<dbReference type="EMBL" id="JAULSU010000003">
    <property type="protein sequence ID" value="KAK0623959.1"/>
    <property type="molecule type" value="Genomic_DNA"/>
</dbReference>
<evidence type="ECO:0000313" key="2">
    <source>
        <dbReference type="Proteomes" id="UP001175000"/>
    </source>
</evidence>
<reference evidence="1" key="1">
    <citation type="submission" date="2023-06" db="EMBL/GenBank/DDBJ databases">
        <title>Genome-scale phylogeny and comparative genomics of the fungal order Sordariales.</title>
        <authorList>
            <consortium name="Lawrence Berkeley National Laboratory"/>
            <person name="Hensen N."/>
            <person name="Bonometti L."/>
            <person name="Westerberg I."/>
            <person name="Brannstrom I.O."/>
            <person name="Guillou S."/>
            <person name="Cros-Aarteil S."/>
            <person name="Calhoun S."/>
            <person name="Haridas S."/>
            <person name="Kuo A."/>
            <person name="Mondo S."/>
            <person name="Pangilinan J."/>
            <person name="Riley R."/>
            <person name="Labutti K."/>
            <person name="Andreopoulos B."/>
            <person name="Lipzen A."/>
            <person name="Chen C."/>
            <person name="Yanf M."/>
            <person name="Daum C."/>
            <person name="Ng V."/>
            <person name="Clum A."/>
            <person name="Steindorff A."/>
            <person name="Ohm R."/>
            <person name="Martin F."/>
            <person name="Silar P."/>
            <person name="Natvig D."/>
            <person name="Lalanne C."/>
            <person name="Gautier V."/>
            <person name="Ament-Velasquez S.L."/>
            <person name="Kruys A."/>
            <person name="Hutchinson M.I."/>
            <person name="Powell A.J."/>
            <person name="Barry K."/>
            <person name="Miller A.N."/>
            <person name="Grigoriev I.V."/>
            <person name="Debuchy R."/>
            <person name="Gladieux P."/>
            <person name="Thoren M.H."/>
            <person name="Johannesson H."/>
        </authorList>
    </citation>
    <scope>NUCLEOTIDE SEQUENCE</scope>
    <source>
        <strain evidence="1">CBS 606.72</strain>
    </source>
</reference>
<protein>
    <submittedName>
        <fullName evidence="1">Uncharacterized protein</fullName>
    </submittedName>
</protein>
<comment type="caution">
    <text evidence="1">The sequence shown here is derived from an EMBL/GenBank/DDBJ whole genome shotgun (WGS) entry which is preliminary data.</text>
</comment>
<evidence type="ECO:0000313" key="1">
    <source>
        <dbReference type="EMBL" id="KAK0623959.1"/>
    </source>
</evidence>
<dbReference type="Proteomes" id="UP001175000">
    <property type="component" value="Unassembled WGS sequence"/>
</dbReference>
<keyword evidence="2" id="KW-1185">Reference proteome</keyword>
<dbReference type="AlphaFoldDB" id="A0AA40C406"/>
<proteinExistence type="predicted"/>
<gene>
    <name evidence="1" type="ORF">B0T14DRAFT_565269</name>
</gene>
<organism evidence="1 2">
    <name type="scientific">Immersiella caudata</name>
    <dbReference type="NCBI Taxonomy" id="314043"/>
    <lineage>
        <taxon>Eukaryota</taxon>
        <taxon>Fungi</taxon>
        <taxon>Dikarya</taxon>
        <taxon>Ascomycota</taxon>
        <taxon>Pezizomycotina</taxon>
        <taxon>Sordariomycetes</taxon>
        <taxon>Sordariomycetidae</taxon>
        <taxon>Sordariales</taxon>
        <taxon>Lasiosphaeriaceae</taxon>
        <taxon>Immersiella</taxon>
    </lineage>
</organism>